<organism evidence="1 2">
    <name type="scientific">Melia azedarach</name>
    <name type="common">Chinaberry tree</name>
    <dbReference type="NCBI Taxonomy" id="155640"/>
    <lineage>
        <taxon>Eukaryota</taxon>
        <taxon>Viridiplantae</taxon>
        <taxon>Streptophyta</taxon>
        <taxon>Embryophyta</taxon>
        <taxon>Tracheophyta</taxon>
        <taxon>Spermatophyta</taxon>
        <taxon>Magnoliopsida</taxon>
        <taxon>eudicotyledons</taxon>
        <taxon>Gunneridae</taxon>
        <taxon>Pentapetalae</taxon>
        <taxon>rosids</taxon>
        <taxon>malvids</taxon>
        <taxon>Sapindales</taxon>
        <taxon>Meliaceae</taxon>
        <taxon>Melia</taxon>
    </lineage>
</organism>
<dbReference type="Proteomes" id="UP001164539">
    <property type="component" value="Chromosome 2"/>
</dbReference>
<protein>
    <submittedName>
        <fullName evidence="1">Uncharacterized protein</fullName>
    </submittedName>
</protein>
<sequence>MAILAMITGAVFVAILVIYLTIERQKDSELENIEIQESDFRNNGEENEINIPEPDLDFLETHSQPNLPSEGEYELPPNLEELAKTTTENQLTVGVVCGRTAVRSEAEAEKYQKNGLKIACLVISVSSTGIVSFLVGFSANKPATRNKLLLFKAVVFSMCSSLFSALILLILSTINLNFSLSFLAVRIFIWISTALMTFGIVLLIVFYFHLA</sequence>
<name>A0ACC1YS15_MELAZ</name>
<proteinExistence type="predicted"/>
<accession>A0ACC1YS15</accession>
<evidence type="ECO:0000313" key="2">
    <source>
        <dbReference type="Proteomes" id="UP001164539"/>
    </source>
</evidence>
<keyword evidence="2" id="KW-1185">Reference proteome</keyword>
<reference evidence="1 2" key="1">
    <citation type="journal article" date="2023" name="Science">
        <title>Complex scaffold remodeling in plant triterpene biosynthesis.</title>
        <authorList>
            <person name="De La Pena R."/>
            <person name="Hodgson H."/>
            <person name="Liu J.C."/>
            <person name="Stephenson M.J."/>
            <person name="Martin A.C."/>
            <person name="Owen C."/>
            <person name="Harkess A."/>
            <person name="Leebens-Mack J."/>
            <person name="Jimenez L.E."/>
            <person name="Osbourn A."/>
            <person name="Sattely E.S."/>
        </authorList>
    </citation>
    <scope>NUCLEOTIDE SEQUENCE [LARGE SCALE GENOMIC DNA]</scope>
    <source>
        <strain evidence="2">cv. JPN11</strain>
        <tissue evidence="1">Leaf</tissue>
    </source>
</reference>
<gene>
    <name evidence="1" type="ORF">OWV82_005305</name>
</gene>
<dbReference type="EMBL" id="CM051395">
    <property type="protein sequence ID" value="KAJ4726625.1"/>
    <property type="molecule type" value="Genomic_DNA"/>
</dbReference>
<comment type="caution">
    <text evidence="1">The sequence shown here is derived from an EMBL/GenBank/DDBJ whole genome shotgun (WGS) entry which is preliminary data.</text>
</comment>
<evidence type="ECO:0000313" key="1">
    <source>
        <dbReference type="EMBL" id="KAJ4726625.1"/>
    </source>
</evidence>